<protein>
    <submittedName>
        <fullName evidence="1">Uncharacterized protein</fullName>
    </submittedName>
</protein>
<reference evidence="1 2" key="1">
    <citation type="submission" date="2013-11" db="EMBL/GenBank/DDBJ databases">
        <title>Opisthorchis viverrini - life in the bile duct.</title>
        <authorList>
            <person name="Young N.D."/>
            <person name="Nagarajan N."/>
            <person name="Lin S.J."/>
            <person name="Korhonen P.K."/>
            <person name="Jex A.R."/>
            <person name="Hall R.S."/>
            <person name="Safavi-Hemami H."/>
            <person name="Kaewkong W."/>
            <person name="Bertrand D."/>
            <person name="Gao S."/>
            <person name="Seet Q."/>
            <person name="Wongkham S."/>
            <person name="Teh B.T."/>
            <person name="Wongkham C."/>
            <person name="Intapan P.M."/>
            <person name="Maleewong W."/>
            <person name="Yang X."/>
            <person name="Hu M."/>
            <person name="Wang Z."/>
            <person name="Hofmann A."/>
            <person name="Sternberg P.W."/>
            <person name="Tan P."/>
            <person name="Wang J."/>
            <person name="Gasser R.B."/>
        </authorList>
    </citation>
    <scope>NUCLEOTIDE SEQUENCE [LARGE SCALE GENOMIC DNA]</scope>
</reference>
<dbReference type="EMBL" id="KL601019">
    <property type="protein sequence ID" value="KER18462.1"/>
    <property type="molecule type" value="Genomic_DNA"/>
</dbReference>
<dbReference type="RefSeq" id="XP_009177790.1">
    <property type="nucleotide sequence ID" value="XM_009179526.1"/>
</dbReference>
<sequence length="80" mass="9225">MRKFILKSPRLECVVFNLYPTRTQTFNQNLQKLTFSFRLHLIDNCIEPTRSLNTSVTALHIENHCLDPVAPCQIGPVHFG</sequence>
<keyword evidence="2" id="KW-1185">Reference proteome</keyword>
<evidence type="ECO:0000313" key="2">
    <source>
        <dbReference type="Proteomes" id="UP000054324"/>
    </source>
</evidence>
<feature type="non-terminal residue" evidence="1">
    <location>
        <position position="80"/>
    </location>
</feature>
<dbReference type="CTD" id="20330203"/>
<accession>A0A074YZ26</accession>
<dbReference type="KEGG" id="ovi:T265_16038"/>
<evidence type="ECO:0000313" key="1">
    <source>
        <dbReference type="EMBL" id="KER18462.1"/>
    </source>
</evidence>
<dbReference type="AlphaFoldDB" id="A0A074YZ26"/>
<dbReference type="Proteomes" id="UP000054324">
    <property type="component" value="Unassembled WGS sequence"/>
</dbReference>
<name>A0A074YZ26_OPIVI</name>
<organism evidence="1 2">
    <name type="scientific">Opisthorchis viverrini</name>
    <name type="common">Southeast Asian liver fluke</name>
    <dbReference type="NCBI Taxonomy" id="6198"/>
    <lineage>
        <taxon>Eukaryota</taxon>
        <taxon>Metazoa</taxon>
        <taxon>Spiralia</taxon>
        <taxon>Lophotrochozoa</taxon>
        <taxon>Platyhelminthes</taxon>
        <taxon>Trematoda</taxon>
        <taxon>Digenea</taxon>
        <taxon>Opisthorchiida</taxon>
        <taxon>Opisthorchiata</taxon>
        <taxon>Opisthorchiidae</taxon>
        <taxon>Opisthorchis</taxon>
    </lineage>
</organism>
<dbReference type="GeneID" id="20330203"/>
<proteinExistence type="predicted"/>
<gene>
    <name evidence="1" type="ORF">T265_16038</name>
</gene>